<evidence type="ECO:0000256" key="8">
    <source>
        <dbReference type="RuleBase" id="RU363032"/>
    </source>
</evidence>
<feature type="domain" description="ABC transmembrane type-1" evidence="10">
    <location>
        <begin position="396"/>
        <end position="588"/>
    </location>
</feature>
<feature type="transmembrane region" description="Helical" evidence="8">
    <location>
        <begin position="291"/>
        <end position="318"/>
    </location>
</feature>
<feature type="transmembrane region" description="Helical" evidence="8">
    <location>
        <begin position="139"/>
        <end position="161"/>
    </location>
</feature>
<accession>A0ABX9VME8</accession>
<comment type="subcellular location">
    <subcellularLocation>
        <location evidence="1">Cell inner membrane</location>
        <topology evidence="1">Multi-pass membrane protein</topology>
    </subcellularLocation>
    <subcellularLocation>
        <location evidence="8">Cell membrane</location>
        <topology evidence="8">Multi-pass membrane protein</topology>
    </subcellularLocation>
</comment>
<keyword evidence="6 8" id="KW-1133">Transmembrane helix</keyword>
<feature type="region of interest" description="Disordered" evidence="9">
    <location>
        <begin position="1"/>
        <end position="50"/>
    </location>
</feature>
<dbReference type="Proteomes" id="UP000274097">
    <property type="component" value="Unassembled WGS sequence"/>
</dbReference>
<feature type="transmembrane region" description="Helical" evidence="8">
    <location>
        <begin position="460"/>
        <end position="481"/>
    </location>
</feature>
<feature type="transmembrane region" description="Helical" evidence="8">
    <location>
        <begin position="339"/>
        <end position="365"/>
    </location>
</feature>
<feature type="transmembrane region" description="Helical" evidence="8">
    <location>
        <begin position="433"/>
        <end position="454"/>
    </location>
</feature>
<organism evidence="11 12">
    <name type="scientific">Teichococcus wenyumeiae</name>
    <dbReference type="NCBI Taxonomy" id="2478470"/>
    <lineage>
        <taxon>Bacteria</taxon>
        <taxon>Pseudomonadati</taxon>
        <taxon>Pseudomonadota</taxon>
        <taxon>Alphaproteobacteria</taxon>
        <taxon>Acetobacterales</taxon>
        <taxon>Roseomonadaceae</taxon>
        <taxon>Roseomonas</taxon>
    </lineage>
</organism>
<feature type="transmembrane region" description="Helical" evidence="8">
    <location>
        <begin position="111"/>
        <end position="132"/>
    </location>
</feature>
<dbReference type="EMBL" id="RFLX01000003">
    <property type="protein sequence ID" value="RMI25968.1"/>
    <property type="molecule type" value="Genomic_DNA"/>
</dbReference>
<name>A0ABX9VME8_9PROT</name>
<feature type="transmembrane region" description="Helical" evidence="8">
    <location>
        <begin position="512"/>
        <end position="534"/>
    </location>
</feature>
<sequence>MPAPPPRRTRPCAASTSLSVSSLQPPPPAAAPLPAVPAAAPPPSPGQPARPRRWWALLTRPPALAVLAILWLAVVGLAPTARLLAEAAGPAISALAQDASVWRAAGRSLTVAGGAMLLAVLIGSAQAGLLLLRDVPGRRLLIFLCILPLLVPPQIMALAFIQASGPSSPLLISLGLAPPLGTRNPFYGPGGMVLLLGIQNAPLVFLAIAALVRRLPGEVFSAARGLGAPPSRALRMAVWPLLRPGLLAGAGLAFISALGNFGIAALLGIPGRYPVLTVLIWQKLSATGSAALSQVAALSLLLAALTLPGMLAQALAARRSGWKAGKPFEPLAPTRLDRLLLLPLCLYLLAVLALPLASLLTAALVPAMGMALTLESLTTRHFAATVAPGAHTLAALGNSLMLSGGAALLLGLAALPVALALRHPAVRATAMAADLTYALPGACTAVSVILLVLGLPGGGLVYGTLGLILFAYLARFQTLALRPVAAAAARMDPALEDAARGMGAGLLLRLRAIHLPPMAPALAAGALLVMLLAVNEVTVSALLNGPGTQTLGVLVFNLQDGGQSPQAAAVSCLSLLLVAGLMALASLLGRRLPAGTLPWRP</sequence>
<keyword evidence="7 8" id="KW-0472">Membrane</keyword>
<evidence type="ECO:0000256" key="7">
    <source>
        <dbReference type="ARBA" id="ARBA00023136"/>
    </source>
</evidence>
<evidence type="ECO:0000256" key="1">
    <source>
        <dbReference type="ARBA" id="ARBA00004429"/>
    </source>
</evidence>
<dbReference type="CDD" id="cd06261">
    <property type="entry name" value="TM_PBP2"/>
    <property type="match status" value="1"/>
</dbReference>
<evidence type="ECO:0000256" key="9">
    <source>
        <dbReference type="SAM" id="MobiDB-lite"/>
    </source>
</evidence>
<keyword evidence="5 8" id="KW-0812">Transmembrane</keyword>
<reference evidence="11 12" key="1">
    <citation type="submission" date="2018-10" db="EMBL/GenBank/DDBJ databases">
        <title>Roseomonas sp. nov., isolated from feces of Tibetan antelopes in the Qinghai-Tibet plateau, China.</title>
        <authorList>
            <person name="Tian Z."/>
        </authorList>
    </citation>
    <scope>NUCLEOTIDE SEQUENCE [LARGE SCALE GENOMIC DNA]</scope>
    <source>
        <strain evidence="11 12">Z23</strain>
    </source>
</reference>
<feature type="domain" description="ABC transmembrane type-1" evidence="10">
    <location>
        <begin position="105"/>
        <end position="313"/>
    </location>
</feature>
<dbReference type="PANTHER" id="PTHR43357">
    <property type="entry name" value="INNER MEMBRANE ABC TRANSPORTER PERMEASE PROTEIN YDCV"/>
    <property type="match status" value="1"/>
</dbReference>
<comment type="caution">
    <text evidence="11">The sequence shown here is derived from an EMBL/GenBank/DDBJ whole genome shotgun (WGS) entry which is preliminary data.</text>
</comment>
<dbReference type="PROSITE" id="PS50928">
    <property type="entry name" value="ABC_TM1"/>
    <property type="match status" value="2"/>
</dbReference>
<dbReference type="InterPro" id="IPR035906">
    <property type="entry name" value="MetI-like_sf"/>
</dbReference>
<feature type="transmembrane region" description="Helical" evidence="8">
    <location>
        <begin position="54"/>
        <end position="75"/>
    </location>
</feature>
<keyword evidence="4" id="KW-0997">Cell inner membrane</keyword>
<dbReference type="Gene3D" id="1.10.3720.10">
    <property type="entry name" value="MetI-like"/>
    <property type="match status" value="2"/>
</dbReference>
<evidence type="ECO:0000256" key="6">
    <source>
        <dbReference type="ARBA" id="ARBA00022989"/>
    </source>
</evidence>
<evidence type="ECO:0000256" key="2">
    <source>
        <dbReference type="ARBA" id="ARBA00022448"/>
    </source>
</evidence>
<evidence type="ECO:0000256" key="5">
    <source>
        <dbReference type="ARBA" id="ARBA00022692"/>
    </source>
</evidence>
<feature type="compositionally biased region" description="Pro residues" evidence="9">
    <location>
        <begin position="24"/>
        <end position="48"/>
    </location>
</feature>
<dbReference type="PANTHER" id="PTHR43357:SF3">
    <property type="entry name" value="FE(3+)-TRANSPORT SYSTEM PERMEASE PROTEIN FBPB 2"/>
    <property type="match status" value="1"/>
</dbReference>
<comment type="similarity">
    <text evidence="8">Belongs to the binding-protein-dependent transport system permease family.</text>
</comment>
<feature type="transmembrane region" description="Helical" evidence="8">
    <location>
        <begin position="400"/>
        <end position="421"/>
    </location>
</feature>
<proteinExistence type="inferred from homology"/>
<evidence type="ECO:0000313" key="12">
    <source>
        <dbReference type="Proteomes" id="UP000274097"/>
    </source>
</evidence>
<dbReference type="InterPro" id="IPR000515">
    <property type="entry name" value="MetI-like"/>
</dbReference>
<keyword evidence="12" id="KW-1185">Reference proteome</keyword>
<dbReference type="Pfam" id="PF00528">
    <property type="entry name" value="BPD_transp_1"/>
    <property type="match status" value="1"/>
</dbReference>
<keyword evidence="2 8" id="KW-0813">Transport</keyword>
<gene>
    <name evidence="11" type="ORF">EBE87_06135</name>
</gene>
<evidence type="ECO:0000259" key="10">
    <source>
        <dbReference type="PROSITE" id="PS50928"/>
    </source>
</evidence>
<protein>
    <submittedName>
        <fullName evidence="11">Iron ABC transporter permease</fullName>
    </submittedName>
</protein>
<evidence type="ECO:0000256" key="3">
    <source>
        <dbReference type="ARBA" id="ARBA00022475"/>
    </source>
</evidence>
<evidence type="ECO:0000256" key="4">
    <source>
        <dbReference type="ARBA" id="ARBA00022519"/>
    </source>
</evidence>
<evidence type="ECO:0000313" key="11">
    <source>
        <dbReference type="EMBL" id="RMI25968.1"/>
    </source>
</evidence>
<feature type="transmembrane region" description="Helical" evidence="8">
    <location>
        <begin position="186"/>
        <end position="212"/>
    </location>
</feature>
<feature type="compositionally biased region" description="Low complexity" evidence="9">
    <location>
        <begin position="11"/>
        <end position="23"/>
    </location>
</feature>
<keyword evidence="3" id="KW-1003">Cell membrane</keyword>
<feature type="transmembrane region" description="Helical" evidence="8">
    <location>
        <begin position="567"/>
        <end position="588"/>
    </location>
</feature>
<dbReference type="SUPFAM" id="SSF161098">
    <property type="entry name" value="MetI-like"/>
    <property type="match status" value="2"/>
</dbReference>
<feature type="transmembrane region" description="Helical" evidence="8">
    <location>
        <begin position="245"/>
        <end position="271"/>
    </location>
</feature>